<dbReference type="InterPro" id="IPR036116">
    <property type="entry name" value="FN3_sf"/>
</dbReference>
<evidence type="ECO:0000313" key="4">
    <source>
        <dbReference type="Proteomes" id="UP000391834"/>
    </source>
</evidence>
<keyword evidence="4" id="KW-1185">Reference proteome</keyword>
<protein>
    <recommendedName>
        <fullName evidence="2">Fibronectin type-III domain-containing protein</fullName>
    </recommendedName>
</protein>
<evidence type="ECO:0000256" key="1">
    <source>
        <dbReference type="SAM" id="MobiDB-lite"/>
    </source>
</evidence>
<dbReference type="Gene3D" id="2.60.40.10">
    <property type="entry name" value="Immunoglobulins"/>
    <property type="match status" value="1"/>
</dbReference>
<dbReference type="Proteomes" id="UP000391834">
    <property type="component" value="Unassembled WGS sequence"/>
</dbReference>
<dbReference type="SUPFAM" id="SSF49265">
    <property type="entry name" value="Fibronectin type III"/>
    <property type="match status" value="1"/>
</dbReference>
<reference evidence="3 4" key="1">
    <citation type="submission" date="2019-10" db="EMBL/GenBank/DDBJ databases">
        <title>Prolixibacter strains distinguished by the presence of nitrate reductase genes were adept at nitrate-dependent anaerobic corrosion of metallic iron and carbon steel.</title>
        <authorList>
            <person name="Iino T."/>
            <person name="Shono N."/>
            <person name="Ito K."/>
            <person name="Nakamura R."/>
            <person name="Sueoka K."/>
            <person name="Harayama S."/>
            <person name="Ohkuma M."/>
        </authorList>
    </citation>
    <scope>NUCLEOTIDE SEQUENCE [LARGE SCALE GENOMIC DNA]</scope>
    <source>
        <strain evidence="3 4">JCM 13498</strain>
    </source>
</reference>
<dbReference type="InterPro" id="IPR003961">
    <property type="entry name" value="FN3_dom"/>
</dbReference>
<feature type="domain" description="Fibronectin type-III" evidence="2">
    <location>
        <begin position="133"/>
        <end position="226"/>
    </location>
</feature>
<gene>
    <name evidence="3" type="ORF">PbJCM13498_05060</name>
</gene>
<evidence type="ECO:0000259" key="2">
    <source>
        <dbReference type="PROSITE" id="PS50853"/>
    </source>
</evidence>
<evidence type="ECO:0000313" key="3">
    <source>
        <dbReference type="EMBL" id="GET31643.1"/>
    </source>
</evidence>
<dbReference type="PROSITE" id="PS50853">
    <property type="entry name" value="FN3"/>
    <property type="match status" value="1"/>
</dbReference>
<organism evidence="3 4">
    <name type="scientific">Prolixibacter bellariivorans</name>
    <dbReference type="NCBI Taxonomy" id="314319"/>
    <lineage>
        <taxon>Bacteria</taxon>
        <taxon>Pseudomonadati</taxon>
        <taxon>Bacteroidota</taxon>
        <taxon>Bacteroidia</taxon>
        <taxon>Marinilabiliales</taxon>
        <taxon>Prolixibacteraceae</taxon>
        <taxon>Prolixibacter</taxon>
    </lineage>
</organism>
<proteinExistence type="predicted"/>
<sequence>MSFAQTGPPTPPDPDSNDTENALFDNDPVPEFGSVTFAPSPMTDTEVTGNNTISTSISDDGEVISALVLYGTIAGNLTESFALSNSSGTTWKADLPVLENGIYYYQIKATDNSQQEVVSTEASFDITAGTPIAPEDLQATTIDYNRFTLEWQASYQATSYYLIISTEADYTNPIVNEDIGNVTSYEATSVQFSTTYYYQLKAIRQMEDNSVMESEISSGEVTTLDQPAPEVTISTESLPDFGDVVSGENSATSSYTVTAQYLRDNLIITPPTGFEVSTDETNWQGNASPLSLAGTDGELSTTIYVRFAPDTPGVASGDITHETTEIPETVLVSLSGTALETEPTNHVSDFRLAGQKGNTFTLQWDENSGEEAAEGYLLLFSQTSPQLPADGDSPVEDTDFSDDEAMIIIDKDTTAAEVYIPGNETRWYTQIIPYRGSDETINIKTDGTIPEITLITPLDDLPNAWINEFHYDDGDTEEGRVEVVLENADNYALEDFNIIHYNGNGGTIIDEMTLNNFSSSSIEGSFSIYELDFGELQKGEDGLALTYQHKVVLFISYEDPVTATEGDAAGLTSIHIAPEEDNDTPTNFSIQLTGSGSYYEDFTWQDPAESSFGAVNAGQTLTASPNLETTWLGAQDNDWNNAANWNNGIPDGTMKGIIPAGVDYYPVLTTAVNPKTLVLESDASLGGQQYLPESCILYAKRALTAEKWLFLTPPVKDNTAAMFEPVYGMVYLITYDNTQPADESVWSYVSDQTLPLSPMTGYGFYSTREELELVFNGSRISGLQSVPLHFEDAGNNFNFVGNPGLGAIDWSTSNQANTTGTAYMFDPNAKTYLTIASDGTVTDPEFNDMIPPIQGFFVEATNDGNYSVNLDDCVPTDQYFLKQGVPEDYIVRLKVTGSNGEDFALIRFDQTNRDELDFNEDSRKLVYYDIGVPQLWFSHEGEKLAINQARTYPESFPLGLYISDASELSITGEVSNSFSGGITISLENTITGETLDLRSRDTLRYDAVSGENNNSLVLHLKNGTGLDEFTNETVRIYSSGQILHVTTSQLLNGKLEVFNFIGQKITEYSINHTNHARLQPGTGIYLVRWTDDEQAVVQKVSLR</sequence>
<accession>A0A5M4AVE8</accession>
<dbReference type="AlphaFoldDB" id="A0A5M4AVE8"/>
<dbReference type="EMBL" id="BLAX01000001">
    <property type="protein sequence ID" value="GET31643.1"/>
    <property type="molecule type" value="Genomic_DNA"/>
</dbReference>
<feature type="region of interest" description="Disordered" evidence="1">
    <location>
        <begin position="1"/>
        <end position="28"/>
    </location>
</feature>
<name>A0A5M4AVE8_9BACT</name>
<comment type="caution">
    <text evidence="3">The sequence shown here is derived from an EMBL/GenBank/DDBJ whole genome shotgun (WGS) entry which is preliminary data.</text>
</comment>
<dbReference type="InterPro" id="IPR013783">
    <property type="entry name" value="Ig-like_fold"/>
</dbReference>
<dbReference type="CDD" id="cd00063">
    <property type="entry name" value="FN3"/>
    <property type="match status" value="1"/>
</dbReference>